<dbReference type="Gene3D" id="3.40.30.10">
    <property type="entry name" value="Glutaredoxin"/>
    <property type="match status" value="1"/>
</dbReference>
<dbReference type="Pfam" id="PF01323">
    <property type="entry name" value="DSBA"/>
    <property type="match status" value="1"/>
</dbReference>
<dbReference type="AlphaFoldDB" id="A0A510V0Z3"/>
<keyword evidence="3" id="KW-1185">Reference proteome</keyword>
<dbReference type="CDD" id="cd03024">
    <property type="entry name" value="DsbA_FrnE"/>
    <property type="match status" value="1"/>
</dbReference>
<feature type="domain" description="DSBA-like thioredoxin" evidence="1">
    <location>
        <begin position="14"/>
        <end position="217"/>
    </location>
</feature>
<dbReference type="PANTHER" id="PTHR13887">
    <property type="entry name" value="GLUTATHIONE S-TRANSFERASE KAPPA"/>
    <property type="match status" value="1"/>
</dbReference>
<comment type="caution">
    <text evidence="2">The sequence shown here is derived from an EMBL/GenBank/DDBJ whole genome shotgun (WGS) entry which is preliminary data.</text>
</comment>
<dbReference type="Proteomes" id="UP000321118">
    <property type="component" value="Unassembled WGS sequence"/>
</dbReference>
<organism evidence="2 3">
    <name type="scientific">Cellulomonas xylanilytica</name>
    <dbReference type="NCBI Taxonomy" id="233583"/>
    <lineage>
        <taxon>Bacteria</taxon>
        <taxon>Bacillati</taxon>
        <taxon>Actinomycetota</taxon>
        <taxon>Actinomycetes</taxon>
        <taxon>Micrococcales</taxon>
        <taxon>Cellulomonadaceae</taxon>
        <taxon>Cellulomonas</taxon>
    </lineage>
</organism>
<protein>
    <submittedName>
        <fullName evidence="2">DSBA oxidoreductase</fullName>
    </submittedName>
</protein>
<evidence type="ECO:0000259" key="1">
    <source>
        <dbReference type="Pfam" id="PF01323"/>
    </source>
</evidence>
<proteinExistence type="predicted"/>
<dbReference type="SUPFAM" id="SSF52833">
    <property type="entry name" value="Thioredoxin-like"/>
    <property type="match status" value="1"/>
</dbReference>
<evidence type="ECO:0000313" key="3">
    <source>
        <dbReference type="Proteomes" id="UP000321118"/>
    </source>
</evidence>
<dbReference type="RefSeq" id="WP_246125071.1">
    <property type="nucleotide sequence ID" value="NZ_BJUB01000003.1"/>
</dbReference>
<reference evidence="2 3" key="1">
    <citation type="submission" date="2019-07" db="EMBL/GenBank/DDBJ databases">
        <title>Whole genome shotgun sequence of Cellulomonas xylanilytica NBRC 101102.</title>
        <authorList>
            <person name="Hosoyama A."/>
            <person name="Uohara A."/>
            <person name="Ohji S."/>
            <person name="Ichikawa N."/>
        </authorList>
    </citation>
    <scope>NUCLEOTIDE SEQUENCE [LARGE SCALE GENOMIC DNA]</scope>
    <source>
        <strain evidence="2 3">NBRC 101102</strain>
    </source>
</reference>
<dbReference type="GO" id="GO:0016491">
    <property type="term" value="F:oxidoreductase activity"/>
    <property type="evidence" value="ECO:0007669"/>
    <property type="project" value="InterPro"/>
</dbReference>
<name>A0A510V0Z3_9CELL</name>
<sequence>MTTDVLRPVRTLNVEIWSDIACPWCYIGKRRFATALADFPHREHVEVTWRAYELSPGTPAGPGIPEIEALARHKGIPRDQVTRMFAQVTGVAAGDGLAYDFDRAIAANTFAAHRLVHLARTTGGAELAERTLEALFSAHFEHGADLGDDETLVRIVGDAGVDADAARGVLAGDAGADAVRADEDEARALGVTGVPFFVVDRRIAVSGAQPAGVFTQLLETAWRDAHPIQTLATADGADGAACVDDSCAV</sequence>
<accession>A0A510V0Z3</accession>
<dbReference type="EMBL" id="BJUB01000003">
    <property type="protein sequence ID" value="GEK20578.1"/>
    <property type="molecule type" value="Genomic_DNA"/>
</dbReference>
<evidence type="ECO:0000313" key="2">
    <source>
        <dbReference type="EMBL" id="GEK20578.1"/>
    </source>
</evidence>
<dbReference type="InterPro" id="IPR001853">
    <property type="entry name" value="DSBA-like_thioredoxin_dom"/>
</dbReference>
<dbReference type="InterPro" id="IPR036249">
    <property type="entry name" value="Thioredoxin-like_sf"/>
</dbReference>
<dbReference type="PANTHER" id="PTHR13887:SF41">
    <property type="entry name" value="THIOREDOXIN SUPERFAMILY PROTEIN"/>
    <property type="match status" value="1"/>
</dbReference>
<gene>
    <name evidence="2" type="ORF">CXY01_10980</name>
</gene>